<comment type="similarity">
    <text evidence="2">Belongs to the TMEM19 family.</text>
</comment>
<feature type="transmembrane region" description="Helical" evidence="6">
    <location>
        <begin position="208"/>
        <end position="225"/>
    </location>
</feature>
<feature type="transmembrane region" description="Helical" evidence="6">
    <location>
        <begin position="159"/>
        <end position="177"/>
    </location>
</feature>
<evidence type="ECO:0000256" key="5">
    <source>
        <dbReference type="ARBA" id="ARBA00023136"/>
    </source>
</evidence>
<dbReference type="InterPro" id="IPR002794">
    <property type="entry name" value="DUF92_TMEM19"/>
</dbReference>
<proteinExistence type="inferred from homology"/>
<feature type="transmembrane region" description="Helical" evidence="6">
    <location>
        <begin position="73"/>
        <end position="91"/>
    </location>
</feature>
<evidence type="ECO:0000256" key="3">
    <source>
        <dbReference type="ARBA" id="ARBA00022692"/>
    </source>
</evidence>
<evidence type="ECO:0008006" key="9">
    <source>
        <dbReference type="Google" id="ProtNLM"/>
    </source>
</evidence>
<feature type="transmembrane region" description="Helical" evidence="6">
    <location>
        <begin position="291"/>
        <end position="307"/>
    </location>
</feature>
<dbReference type="EMBL" id="BMOU01000004">
    <property type="protein sequence ID" value="GGN97954.1"/>
    <property type="molecule type" value="Genomic_DNA"/>
</dbReference>
<evidence type="ECO:0000313" key="7">
    <source>
        <dbReference type="EMBL" id="GGN97954.1"/>
    </source>
</evidence>
<feature type="transmembrane region" description="Helical" evidence="6">
    <location>
        <begin position="97"/>
        <end position="113"/>
    </location>
</feature>
<feature type="transmembrane region" description="Helical" evidence="6">
    <location>
        <begin position="33"/>
        <end position="52"/>
    </location>
</feature>
<dbReference type="RefSeq" id="WP_188998975.1">
    <property type="nucleotide sequence ID" value="NZ_BMOU01000004.1"/>
</dbReference>
<name>A0A830GPH2_9EURY</name>
<reference evidence="7" key="2">
    <citation type="submission" date="2020-09" db="EMBL/GenBank/DDBJ databases">
        <authorList>
            <person name="Sun Q."/>
            <person name="Ohkuma M."/>
        </authorList>
    </citation>
    <scope>NUCLEOTIDE SEQUENCE</scope>
    <source>
        <strain evidence="7">JCM 17820</strain>
    </source>
</reference>
<sequence>MTSTVRRAGAFAAVGTLAFVVPAATRIQSPALATVAATAPFVLVAVLAMTVVDQGSALFELFARPGDYEDGKLYGLAAFALAAAGLALIAVQFGLPVWVFVGTVVIVAYGNLGQRLAARVRTDEVVASAGFVVSGFATGVAAQLGAARLQGATVAWPDALFLAASGALVAALLRSVLFERDDPLVMLSVGLLLWLFFELDPSVASQRVFVALGISAVLGYVAYALDTASLPGMLTGVLLSLLTIVLGGYGWFAMLITFFGLGGLSTKYRYEEKKDRGIAEENEGARGSGNVLANSIVALVAVLAWAASPSHTAVDPTLFLYAFAGAVAAAMTDTFSSEFGGLYDNPRLITTLQPVEPGTDGGVTWQGVVAGLVGSGIIAGIAAVTIGTVGSVGAAVILVCGFVGMTVDSLLGATVEGTVVGNQGVNALATLAAALTGVAVAVGLALV</sequence>
<feature type="transmembrane region" description="Helical" evidence="6">
    <location>
        <begin position="237"/>
        <end position="261"/>
    </location>
</feature>
<evidence type="ECO:0000256" key="4">
    <source>
        <dbReference type="ARBA" id="ARBA00022989"/>
    </source>
</evidence>
<organism evidence="7 8">
    <name type="scientific">Haloarcula pellucida</name>
    <dbReference type="NCBI Taxonomy" id="1427151"/>
    <lineage>
        <taxon>Archaea</taxon>
        <taxon>Methanobacteriati</taxon>
        <taxon>Methanobacteriota</taxon>
        <taxon>Stenosarchaea group</taxon>
        <taxon>Halobacteria</taxon>
        <taxon>Halobacteriales</taxon>
        <taxon>Haloarculaceae</taxon>
        <taxon>Haloarcula</taxon>
    </lineage>
</organism>
<comment type="caution">
    <text evidence="7">The sequence shown here is derived from an EMBL/GenBank/DDBJ whole genome shotgun (WGS) entry which is preliminary data.</text>
</comment>
<protein>
    <recommendedName>
        <fullName evidence="9">DUF92 domain-containing protein</fullName>
    </recommendedName>
</protein>
<dbReference type="GO" id="GO:0016020">
    <property type="term" value="C:membrane"/>
    <property type="evidence" value="ECO:0007669"/>
    <property type="project" value="UniProtKB-SubCell"/>
</dbReference>
<evidence type="ECO:0000256" key="1">
    <source>
        <dbReference type="ARBA" id="ARBA00004141"/>
    </source>
</evidence>
<keyword evidence="4 6" id="KW-1133">Transmembrane helix</keyword>
<evidence type="ECO:0000313" key="8">
    <source>
        <dbReference type="Proteomes" id="UP000605784"/>
    </source>
</evidence>
<accession>A0A830GPH2</accession>
<keyword evidence="8" id="KW-1185">Reference proteome</keyword>
<comment type="subcellular location">
    <subcellularLocation>
        <location evidence="1">Membrane</location>
        <topology evidence="1">Multi-pass membrane protein</topology>
    </subcellularLocation>
</comment>
<dbReference type="PANTHER" id="PTHR13353:SF5">
    <property type="entry name" value="TRANSMEMBRANE PROTEIN 19"/>
    <property type="match status" value="1"/>
</dbReference>
<dbReference type="AlphaFoldDB" id="A0A830GPH2"/>
<reference evidence="7" key="1">
    <citation type="journal article" date="2014" name="Int. J. Syst. Evol. Microbiol.">
        <title>Complete genome sequence of Corynebacterium casei LMG S-19264T (=DSM 44701T), isolated from a smear-ripened cheese.</title>
        <authorList>
            <consortium name="US DOE Joint Genome Institute (JGI-PGF)"/>
            <person name="Walter F."/>
            <person name="Albersmeier A."/>
            <person name="Kalinowski J."/>
            <person name="Ruckert C."/>
        </authorList>
    </citation>
    <scope>NUCLEOTIDE SEQUENCE</scope>
    <source>
        <strain evidence="7">JCM 17820</strain>
    </source>
</reference>
<dbReference type="Proteomes" id="UP000605784">
    <property type="component" value="Unassembled WGS sequence"/>
</dbReference>
<feature type="transmembrane region" description="Helical" evidence="6">
    <location>
        <begin position="392"/>
        <end position="415"/>
    </location>
</feature>
<feature type="transmembrane region" description="Helical" evidence="6">
    <location>
        <begin position="427"/>
        <end position="446"/>
    </location>
</feature>
<feature type="transmembrane region" description="Helical" evidence="6">
    <location>
        <begin position="125"/>
        <end position="147"/>
    </location>
</feature>
<keyword evidence="3 6" id="KW-0812">Transmembrane</keyword>
<dbReference type="Pfam" id="PF01940">
    <property type="entry name" value="DUF92"/>
    <property type="match status" value="1"/>
</dbReference>
<dbReference type="PANTHER" id="PTHR13353">
    <property type="entry name" value="TRANSMEMBRANE PROTEIN 19"/>
    <property type="match status" value="1"/>
</dbReference>
<keyword evidence="5 6" id="KW-0472">Membrane</keyword>
<feature type="transmembrane region" description="Helical" evidence="6">
    <location>
        <begin position="363"/>
        <end position="385"/>
    </location>
</feature>
<evidence type="ECO:0000256" key="2">
    <source>
        <dbReference type="ARBA" id="ARBA00009012"/>
    </source>
</evidence>
<gene>
    <name evidence="7" type="ORF">GCM10009030_27800</name>
</gene>
<evidence type="ECO:0000256" key="6">
    <source>
        <dbReference type="SAM" id="Phobius"/>
    </source>
</evidence>